<dbReference type="Proteomes" id="UP001165960">
    <property type="component" value="Unassembled WGS sequence"/>
</dbReference>
<accession>A0ACC2UUG0</accession>
<sequence length="526" mass="57167">MSPVSAIQTQQNVDGEALVMEQVHTAASKKAHRFANQISKSGSNKEELSSSDLLGQQSEKKETSKNKICIRYTTAELLALSKSPLCQPPNPMPVLDGKKPNHRGGKQNNSGPVDPSVLHSQGAGKSNDGNNNAASRKISLHATQLNLQGAQKQRSQGAGAKSSSVFQFKGRKGEDEPNAPKQRANELSNSKNQAPQVQDSQRSQNSANGKRGGACNSQVPEWMSQDAPPDPIQQANQQQNFANWKEQQKLKDASRLAPAKDVPSPPATDSSRFKKYFSKTSQDPIDSIEASLNSMDFKADVAFEPAPIVEGQNLDFILKALQKDAPLKNDPAFAPGGVDPAIVSLQDPSFFNSQQAPQSRPLPNQYGANQRSEIPPQFAAPFQNDPFSMNVPSGNIPTAVLKQLSNKAPIHLKETSVNLASFLESRDRQHRASPSLPPNHNFAGPPGPSFNFTPNPYGFNANPHYQHVHPSSQSISLDDLFASHRHASVPSQPSYIDPKFASWTSAPANPPFFSSSHPYDYNQRPQ</sequence>
<gene>
    <name evidence="1" type="ORF">DSO57_1002727</name>
</gene>
<proteinExistence type="predicted"/>
<evidence type="ECO:0000313" key="2">
    <source>
        <dbReference type="Proteomes" id="UP001165960"/>
    </source>
</evidence>
<protein>
    <submittedName>
        <fullName evidence="1">Uncharacterized protein</fullName>
    </submittedName>
</protein>
<name>A0ACC2UUG0_9FUNG</name>
<comment type="caution">
    <text evidence="1">The sequence shown here is derived from an EMBL/GenBank/DDBJ whole genome shotgun (WGS) entry which is preliminary data.</text>
</comment>
<keyword evidence="2" id="KW-1185">Reference proteome</keyword>
<evidence type="ECO:0000313" key="1">
    <source>
        <dbReference type="EMBL" id="KAJ9090417.1"/>
    </source>
</evidence>
<dbReference type="EMBL" id="QTSX02000006">
    <property type="protein sequence ID" value="KAJ9090417.1"/>
    <property type="molecule type" value="Genomic_DNA"/>
</dbReference>
<organism evidence="1 2">
    <name type="scientific">Entomophthora muscae</name>
    <dbReference type="NCBI Taxonomy" id="34485"/>
    <lineage>
        <taxon>Eukaryota</taxon>
        <taxon>Fungi</taxon>
        <taxon>Fungi incertae sedis</taxon>
        <taxon>Zoopagomycota</taxon>
        <taxon>Entomophthoromycotina</taxon>
        <taxon>Entomophthoromycetes</taxon>
        <taxon>Entomophthorales</taxon>
        <taxon>Entomophthoraceae</taxon>
        <taxon>Entomophthora</taxon>
    </lineage>
</organism>
<reference evidence="1" key="1">
    <citation type="submission" date="2022-04" db="EMBL/GenBank/DDBJ databases">
        <title>Genome of the entomopathogenic fungus Entomophthora muscae.</title>
        <authorList>
            <person name="Elya C."/>
            <person name="Lovett B.R."/>
            <person name="Lee E."/>
            <person name="Macias A.M."/>
            <person name="Hajek A.E."/>
            <person name="De Bivort B.L."/>
            <person name="Kasson M.T."/>
            <person name="De Fine Licht H.H."/>
            <person name="Stajich J.E."/>
        </authorList>
    </citation>
    <scope>NUCLEOTIDE SEQUENCE</scope>
    <source>
        <strain evidence="1">Berkeley</strain>
    </source>
</reference>